<organism evidence="2 3">
    <name type="scientific">Immersiella caudata</name>
    <dbReference type="NCBI Taxonomy" id="314043"/>
    <lineage>
        <taxon>Eukaryota</taxon>
        <taxon>Fungi</taxon>
        <taxon>Dikarya</taxon>
        <taxon>Ascomycota</taxon>
        <taxon>Pezizomycotina</taxon>
        <taxon>Sordariomycetes</taxon>
        <taxon>Sordariomycetidae</taxon>
        <taxon>Sordariales</taxon>
        <taxon>Lasiosphaeriaceae</taxon>
        <taxon>Immersiella</taxon>
    </lineage>
</organism>
<feature type="chain" id="PRO_5041210142" evidence="1">
    <location>
        <begin position="26"/>
        <end position="191"/>
    </location>
</feature>
<gene>
    <name evidence="2" type="ORF">B0T14DRAFT_501694</name>
</gene>
<proteinExistence type="predicted"/>
<dbReference type="AlphaFoldDB" id="A0AA39XCJ5"/>
<evidence type="ECO:0000313" key="2">
    <source>
        <dbReference type="EMBL" id="KAK0631443.1"/>
    </source>
</evidence>
<keyword evidence="3" id="KW-1185">Reference proteome</keyword>
<protein>
    <submittedName>
        <fullName evidence="2">Uncharacterized protein</fullName>
    </submittedName>
</protein>
<keyword evidence="1" id="KW-0732">Signal</keyword>
<comment type="caution">
    <text evidence="2">The sequence shown here is derived from an EMBL/GenBank/DDBJ whole genome shotgun (WGS) entry which is preliminary data.</text>
</comment>
<evidence type="ECO:0000313" key="3">
    <source>
        <dbReference type="Proteomes" id="UP001175000"/>
    </source>
</evidence>
<sequence>MISTISASVGYLVWWCLCSWVSDNALCPDGATHRGELLVRGLREVRVRPGSSPHDPEPLPDFGVQRQDPSVAFCVCILACDLQICTFFPLQNLECDSTKHQAIHQRSPDANSHGILLHESVVFSAKTCARSAPQGAKPTSLTTSVIKQEATYVDTCNPIQCPSSQMLNLLASQSALASLPVPSLTPGANRG</sequence>
<evidence type="ECO:0000256" key="1">
    <source>
        <dbReference type="SAM" id="SignalP"/>
    </source>
</evidence>
<reference evidence="2" key="1">
    <citation type="submission" date="2023-06" db="EMBL/GenBank/DDBJ databases">
        <title>Genome-scale phylogeny and comparative genomics of the fungal order Sordariales.</title>
        <authorList>
            <consortium name="Lawrence Berkeley National Laboratory"/>
            <person name="Hensen N."/>
            <person name="Bonometti L."/>
            <person name="Westerberg I."/>
            <person name="Brannstrom I.O."/>
            <person name="Guillou S."/>
            <person name="Cros-Aarteil S."/>
            <person name="Calhoun S."/>
            <person name="Haridas S."/>
            <person name="Kuo A."/>
            <person name="Mondo S."/>
            <person name="Pangilinan J."/>
            <person name="Riley R."/>
            <person name="Labutti K."/>
            <person name="Andreopoulos B."/>
            <person name="Lipzen A."/>
            <person name="Chen C."/>
            <person name="Yanf M."/>
            <person name="Daum C."/>
            <person name="Ng V."/>
            <person name="Clum A."/>
            <person name="Steindorff A."/>
            <person name="Ohm R."/>
            <person name="Martin F."/>
            <person name="Silar P."/>
            <person name="Natvig D."/>
            <person name="Lalanne C."/>
            <person name="Gautier V."/>
            <person name="Ament-Velasquez S.L."/>
            <person name="Kruys A."/>
            <person name="Hutchinson M.I."/>
            <person name="Powell A.J."/>
            <person name="Barry K."/>
            <person name="Miller A.N."/>
            <person name="Grigoriev I.V."/>
            <person name="Debuchy R."/>
            <person name="Gladieux P."/>
            <person name="Thoren M.H."/>
            <person name="Johannesson H."/>
        </authorList>
    </citation>
    <scope>NUCLEOTIDE SEQUENCE</scope>
    <source>
        <strain evidence="2">CBS 606.72</strain>
    </source>
</reference>
<dbReference type="EMBL" id="JAULSU010000001">
    <property type="protein sequence ID" value="KAK0631443.1"/>
    <property type="molecule type" value="Genomic_DNA"/>
</dbReference>
<dbReference type="Proteomes" id="UP001175000">
    <property type="component" value="Unassembled WGS sequence"/>
</dbReference>
<name>A0AA39XCJ5_9PEZI</name>
<feature type="signal peptide" evidence="1">
    <location>
        <begin position="1"/>
        <end position="25"/>
    </location>
</feature>
<accession>A0AA39XCJ5</accession>